<keyword evidence="1" id="KW-0812">Transmembrane</keyword>
<organism evidence="2 3">
    <name type="scientific">Ajellomyces capsulatus</name>
    <name type="common">Darling's disease fungus</name>
    <name type="synonym">Histoplasma capsulatum</name>
    <dbReference type="NCBI Taxonomy" id="5037"/>
    <lineage>
        <taxon>Eukaryota</taxon>
        <taxon>Fungi</taxon>
        <taxon>Dikarya</taxon>
        <taxon>Ascomycota</taxon>
        <taxon>Pezizomycotina</taxon>
        <taxon>Eurotiomycetes</taxon>
        <taxon>Eurotiomycetidae</taxon>
        <taxon>Onygenales</taxon>
        <taxon>Ajellomycetaceae</taxon>
        <taxon>Histoplasma</taxon>
    </lineage>
</organism>
<evidence type="ECO:0000313" key="2">
    <source>
        <dbReference type="EMBL" id="KAG5299056.1"/>
    </source>
</evidence>
<keyword evidence="1" id="KW-0472">Membrane</keyword>
<name>A0A8H8D296_AJECA</name>
<reference evidence="2 3" key="1">
    <citation type="submission" date="2021-01" db="EMBL/GenBank/DDBJ databases">
        <title>Chromosome-level genome assembly of a human fungal pathogen reveals clustering of transcriptionally co-regulated genes.</title>
        <authorList>
            <person name="Voorhies M."/>
            <person name="Cohen S."/>
            <person name="Shea T.P."/>
            <person name="Petrus S."/>
            <person name="Munoz J.F."/>
            <person name="Poplawski S."/>
            <person name="Goldman W.E."/>
            <person name="Michael T."/>
            <person name="Cuomo C.A."/>
            <person name="Sil A."/>
            <person name="Beyhan S."/>
        </authorList>
    </citation>
    <scope>NUCLEOTIDE SEQUENCE [LARGE SCALE GENOMIC DNA]</scope>
    <source>
        <strain evidence="2 3">G184AR</strain>
    </source>
</reference>
<evidence type="ECO:0000313" key="3">
    <source>
        <dbReference type="Proteomes" id="UP000670092"/>
    </source>
</evidence>
<comment type="caution">
    <text evidence="2">The sequence shown here is derived from an EMBL/GenBank/DDBJ whole genome shotgun (WGS) entry which is preliminary data.</text>
</comment>
<proteinExistence type="predicted"/>
<dbReference type="Proteomes" id="UP000670092">
    <property type="component" value="Unassembled WGS sequence"/>
</dbReference>
<dbReference type="AlphaFoldDB" id="A0A8H8D296"/>
<gene>
    <name evidence="2" type="ORF">I7I52_09234</name>
</gene>
<keyword evidence="1" id="KW-1133">Transmembrane helix</keyword>
<dbReference type="VEuPathDB" id="FungiDB:I7I52_09234"/>
<accession>A0A8H8D296</accession>
<protein>
    <submittedName>
        <fullName evidence="2">Uncharacterized protein</fullName>
    </submittedName>
</protein>
<sequence>MARVLSAELILISKFDASLIVRLAKPRASLLYIFRFWGFFFFFFFPGCYSTLLSFAFMSMQRSNWPLFGMDCKIFISTLPCR</sequence>
<evidence type="ECO:0000256" key="1">
    <source>
        <dbReference type="SAM" id="Phobius"/>
    </source>
</evidence>
<dbReference type="EMBL" id="JAEVHI010000002">
    <property type="protein sequence ID" value="KAG5299056.1"/>
    <property type="molecule type" value="Genomic_DNA"/>
</dbReference>
<feature type="transmembrane region" description="Helical" evidence="1">
    <location>
        <begin position="33"/>
        <end position="57"/>
    </location>
</feature>